<evidence type="ECO:0000313" key="1">
    <source>
        <dbReference type="EMBL" id="KAI5672744.1"/>
    </source>
</evidence>
<dbReference type="Proteomes" id="UP001060085">
    <property type="component" value="Linkage Group LG03"/>
</dbReference>
<keyword evidence="2" id="KW-1185">Reference proteome</keyword>
<dbReference type="EMBL" id="CM044703">
    <property type="protein sequence ID" value="KAI5672744.1"/>
    <property type="molecule type" value="Genomic_DNA"/>
</dbReference>
<comment type="caution">
    <text evidence="1">The sequence shown here is derived from an EMBL/GenBank/DDBJ whole genome shotgun (WGS) entry which is preliminary data.</text>
</comment>
<protein>
    <submittedName>
        <fullName evidence="1">Uncharacterized protein</fullName>
    </submittedName>
</protein>
<reference evidence="2" key="1">
    <citation type="journal article" date="2023" name="Nat. Plants">
        <title>Single-cell RNA sequencing provides a high-resolution roadmap for understanding the multicellular compartmentation of specialized metabolism.</title>
        <authorList>
            <person name="Sun S."/>
            <person name="Shen X."/>
            <person name="Li Y."/>
            <person name="Li Y."/>
            <person name="Wang S."/>
            <person name="Li R."/>
            <person name="Zhang H."/>
            <person name="Shen G."/>
            <person name="Guo B."/>
            <person name="Wei J."/>
            <person name="Xu J."/>
            <person name="St-Pierre B."/>
            <person name="Chen S."/>
            <person name="Sun C."/>
        </authorList>
    </citation>
    <scope>NUCLEOTIDE SEQUENCE [LARGE SCALE GENOMIC DNA]</scope>
</reference>
<evidence type="ECO:0000313" key="2">
    <source>
        <dbReference type="Proteomes" id="UP001060085"/>
    </source>
</evidence>
<gene>
    <name evidence="1" type="ORF">M9H77_13108</name>
</gene>
<organism evidence="1 2">
    <name type="scientific">Catharanthus roseus</name>
    <name type="common">Madagascar periwinkle</name>
    <name type="synonym">Vinca rosea</name>
    <dbReference type="NCBI Taxonomy" id="4058"/>
    <lineage>
        <taxon>Eukaryota</taxon>
        <taxon>Viridiplantae</taxon>
        <taxon>Streptophyta</taxon>
        <taxon>Embryophyta</taxon>
        <taxon>Tracheophyta</taxon>
        <taxon>Spermatophyta</taxon>
        <taxon>Magnoliopsida</taxon>
        <taxon>eudicotyledons</taxon>
        <taxon>Gunneridae</taxon>
        <taxon>Pentapetalae</taxon>
        <taxon>asterids</taxon>
        <taxon>lamiids</taxon>
        <taxon>Gentianales</taxon>
        <taxon>Apocynaceae</taxon>
        <taxon>Rauvolfioideae</taxon>
        <taxon>Vinceae</taxon>
        <taxon>Catharanthinae</taxon>
        <taxon>Catharanthus</taxon>
    </lineage>
</organism>
<sequence length="361" mass="39782">MGKDRTDEENEKKKKENRRRRGKTGSFRKLYSRLEFPALLTVLVRPRILDVPLVDIPFQEDVDIAEISRIDVGVQDVGTHVHESGELELVDICRRSSIVDEDENNEDKEEFEWESDEEEEEKSFNWSPILKRRIFNWKRAHPAVASFPSGMSPSPIATSTPLGTFTPPAVASIPPTTLTLFLQLPYSSLAPTSTLSFGFICCGDVIEACPFIRPLTCSFIQGVVDSPIRILPTTEGGEDGQGFCIVGPVYSTASAEGTSAAVTVEHRGGSSSLLSVPFSLSSVVVHEAFIKRERRLWGYMQQVQGKFASFMISFPSQCEVQLDSLPTFFPPFPLSDDDATSQPPPTGPPSSSSPPPPTQTL</sequence>
<proteinExistence type="predicted"/>
<name>A0ACC0BJG7_CATRO</name>
<accession>A0ACC0BJG7</accession>